<dbReference type="NCBIfam" id="TIGR00636">
    <property type="entry name" value="PduO_Nterm"/>
    <property type="match status" value="1"/>
</dbReference>
<keyword evidence="1 4" id="KW-0808">Transferase</keyword>
<proteinExistence type="inferred from homology"/>
<evidence type="ECO:0000256" key="3">
    <source>
        <dbReference type="ARBA" id="ARBA00022840"/>
    </source>
</evidence>
<feature type="domain" description="Cobalamin adenosyltransferase-like" evidence="5">
    <location>
        <begin position="3"/>
        <end position="160"/>
    </location>
</feature>
<evidence type="ECO:0000256" key="1">
    <source>
        <dbReference type="ARBA" id="ARBA00022679"/>
    </source>
</evidence>
<dbReference type="Proteomes" id="UP001652504">
    <property type="component" value="Unassembled WGS sequence"/>
</dbReference>
<evidence type="ECO:0000313" key="7">
    <source>
        <dbReference type="Proteomes" id="UP001652504"/>
    </source>
</evidence>
<comment type="similarity">
    <text evidence="4">Belongs to the Cob(I)alamin adenosyltransferase family.</text>
</comment>
<sequence length="172" mass="19039">MKIYTKKGDQGETQVYIGDAKRKSKADPILHCYGCLDELNAHIGLLVSLLSPSKFDAQLEQIQRNLFQIGFAISATSALTDNDLAMLENQIDVLSDTLPPQTHFILPGGCQQAAQAHVCRTIARRAERELVNLANDHDVPALTLSYINRLSDYFFVLARSLNHENAIADTTV</sequence>
<comment type="catalytic activity">
    <reaction evidence="4">
        <text>2 cob(II)yrinate a,c diamide + reduced [electron-transfer flavoprotein] + 2 ATP = 2 adenosylcob(III)yrinate a,c-diamide + 2 triphosphate + oxidized [electron-transfer flavoprotein] + 3 H(+)</text>
        <dbReference type="Rhea" id="RHEA:11528"/>
        <dbReference type="Rhea" id="RHEA-COMP:10685"/>
        <dbReference type="Rhea" id="RHEA-COMP:10686"/>
        <dbReference type="ChEBI" id="CHEBI:15378"/>
        <dbReference type="ChEBI" id="CHEBI:18036"/>
        <dbReference type="ChEBI" id="CHEBI:30616"/>
        <dbReference type="ChEBI" id="CHEBI:57692"/>
        <dbReference type="ChEBI" id="CHEBI:58307"/>
        <dbReference type="ChEBI" id="CHEBI:58503"/>
        <dbReference type="ChEBI" id="CHEBI:58537"/>
        <dbReference type="EC" id="2.5.1.17"/>
    </reaction>
</comment>
<evidence type="ECO:0000259" key="5">
    <source>
        <dbReference type="Pfam" id="PF01923"/>
    </source>
</evidence>
<dbReference type="InterPro" id="IPR016030">
    <property type="entry name" value="CblAdoTrfase-like"/>
</dbReference>
<dbReference type="RefSeq" id="WP_263712481.1">
    <property type="nucleotide sequence ID" value="NZ_JAOWKX010000005.1"/>
</dbReference>
<dbReference type="Pfam" id="PF01923">
    <property type="entry name" value="Cob_adeno_trans"/>
    <property type="match status" value="1"/>
</dbReference>
<keyword evidence="2 4" id="KW-0547">Nucleotide-binding</keyword>
<comment type="catalytic activity">
    <reaction evidence="4">
        <text>2 cob(II)alamin + reduced [electron-transfer flavoprotein] + 2 ATP = 2 adenosylcob(III)alamin + 2 triphosphate + oxidized [electron-transfer flavoprotein] + 3 H(+)</text>
        <dbReference type="Rhea" id="RHEA:28671"/>
        <dbReference type="Rhea" id="RHEA-COMP:10685"/>
        <dbReference type="Rhea" id="RHEA-COMP:10686"/>
        <dbReference type="ChEBI" id="CHEBI:15378"/>
        <dbReference type="ChEBI" id="CHEBI:16304"/>
        <dbReference type="ChEBI" id="CHEBI:18036"/>
        <dbReference type="ChEBI" id="CHEBI:18408"/>
        <dbReference type="ChEBI" id="CHEBI:30616"/>
        <dbReference type="ChEBI" id="CHEBI:57692"/>
        <dbReference type="ChEBI" id="CHEBI:58307"/>
        <dbReference type="EC" id="2.5.1.17"/>
    </reaction>
</comment>
<name>A0ABT3A937_9ALTE</name>
<dbReference type="Gene3D" id="1.20.1200.10">
    <property type="entry name" value="Cobalamin adenosyltransferase-like"/>
    <property type="match status" value="1"/>
</dbReference>
<dbReference type="PANTHER" id="PTHR12213">
    <property type="entry name" value="CORRINOID ADENOSYLTRANSFERASE"/>
    <property type="match status" value="1"/>
</dbReference>
<dbReference type="PANTHER" id="PTHR12213:SF0">
    <property type="entry name" value="CORRINOID ADENOSYLTRANSFERASE MMAB"/>
    <property type="match status" value="1"/>
</dbReference>
<accession>A0ABT3A937</accession>
<evidence type="ECO:0000256" key="4">
    <source>
        <dbReference type="RuleBase" id="RU366026"/>
    </source>
</evidence>
<protein>
    <recommendedName>
        <fullName evidence="4">Corrinoid adenosyltransferase</fullName>
        <ecNumber evidence="4">2.5.1.17</ecNumber>
    </recommendedName>
    <alternativeName>
        <fullName evidence="4">Cob(II)alamin adenosyltransferase</fullName>
    </alternativeName>
    <alternativeName>
        <fullName evidence="4">Cob(II)yrinic acid a,c-diamide adenosyltransferase</fullName>
    </alternativeName>
    <alternativeName>
        <fullName evidence="4">Cobinamide/cobalamin adenosyltransferase</fullName>
    </alternativeName>
</protein>
<dbReference type="GO" id="GO:0008817">
    <property type="term" value="F:corrinoid adenosyltransferase activity"/>
    <property type="evidence" value="ECO:0007669"/>
    <property type="project" value="UniProtKB-EC"/>
</dbReference>
<dbReference type="EC" id="2.5.1.17" evidence="4"/>
<dbReference type="SUPFAM" id="SSF89028">
    <property type="entry name" value="Cobalamin adenosyltransferase-like"/>
    <property type="match status" value="1"/>
</dbReference>
<dbReference type="InterPro" id="IPR029499">
    <property type="entry name" value="PduO-typ"/>
</dbReference>
<evidence type="ECO:0000313" key="6">
    <source>
        <dbReference type="EMBL" id="MCV2885192.1"/>
    </source>
</evidence>
<organism evidence="6 7">
    <name type="scientific">Fluctibacter corallii</name>
    <dbReference type="NCBI Taxonomy" id="2984329"/>
    <lineage>
        <taxon>Bacteria</taxon>
        <taxon>Pseudomonadati</taxon>
        <taxon>Pseudomonadota</taxon>
        <taxon>Gammaproteobacteria</taxon>
        <taxon>Alteromonadales</taxon>
        <taxon>Alteromonadaceae</taxon>
        <taxon>Fluctibacter</taxon>
    </lineage>
</organism>
<evidence type="ECO:0000256" key="2">
    <source>
        <dbReference type="ARBA" id="ARBA00022741"/>
    </source>
</evidence>
<comment type="caution">
    <text evidence="6">The sequence shown here is derived from an EMBL/GenBank/DDBJ whole genome shotgun (WGS) entry which is preliminary data.</text>
</comment>
<keyword evidence="4" id="KW-0169">Cobalamin biosynthesis</keyword>
<gene>
    <name evidence="6" type="ORF">OE749_10865</name>
</gene>
<dbReference type="EMBL" id="JAOWKX010000005">
    <property type="protein sequence ID" value="MCV2885192.1"/>
    <property type="molecule type" value="Genomic_DNA"/>
</dbReference>
<keyword evidence="7" id="KW-1185">Reference proteome</keyword>
<keyword evidence="3 4" id="KW-0067">ATP-binding</keyword>
<reference evidence="6 7" key="1">
    <citation type="submission" date="2022-10" db="EMBL/GenBank/DDBJ databases">
        <title>Aestuariibacter sp. AA17 isolated from Montipora capitata coral fragment.</title>
        <authorList>
            <person name="Emsley S.A."/>
            <person name="Pfannmuller K.M."/>
            <person name="Loughran R.M."/>
            <person name="Shlafstein M."/>
            <person name="Papke E."/>
            <person name="Saw J.H."/>
            <person name="Ushijima B."/>
            <person name="Videau P."/>
        </authorList>
    </citation>
    <scope>NUCLEOTIDE SEQUENCE [LARGE SCALE GENOMIC DNA]</scope>
    <source>
        <strain evidence="6 7">AA17</strain>
    </source>
</reference>
<dbReference type="InterPro" id="IPR036451">
    <property type="entry name" value="CblAdoTrfase-like_sf"/>
</dbReference>
<comment type="pathway">
    <text evidence="4">Cofactor biosynthesis; adenosylcobalamin biosynthesis; adenosylcobalamin from cob(II)yrinate a,c-diamide: step 2/7.</text>
</comment>